<accession>A0A133XIV6</accession>
<evidence type="ECO:0000259" key="7">
    <source>
        <dbReference type="SMART" id="SM01049"/>
    </source>
</evidence>
<evidence type="ECO:0000256" key="2">
    <source>
        <dbReference type="ARBA" id="ARBA00022475"/>
    </source>
</evidence>
<keyword evidence="9" id="KW-1185">Reference proteome</keyword>
<dbReference type="AlphaFoldDB" id="A0A133XIV6"/>
<organism evidence="8 9">
    <name type="scientific">Dechloromonas denitrificans</name>
    <dbReference type="NCBI Taxonomy" id="281362"/>
    <lineage>
        <taxon>Bacteria</taxon>
        <taxon>Pseudomonadati</taxon>
        <taxon>Pseudomonadota</taxon>
        <taxon>Betaproteobacteria</taxon>
        <taxon>Rhodocyclales</taxon>
        <taxon>Azonexaceae</taxon>
        <taxon>Dechloromonas</taxon>
    </lineage>
</organism>
<gene>
    <name evidence="8" type="ORF">AT959_09140</name>
</gene>
<dbReference type="GO" id="GO:0005886">
    <property type="term" value="C:plasma membrane"/>
    <property type="evidence" value="ECO:0007669"/>
    <property type="project" value="UniProtKB-SubCell"/>
</dbReference>
<keyword evidence="6" id="KW-0732">Signal</keyword>
<evidence type="ECO:0000256" key="6">
    <source>
        <dbReference type="SAM" id="SignalP"/>
    </source>
</evidence>
<feature type="signal peptide" evidence="6">
    <location>
        <begin position="1"/>
        <end position="24"/>
    </location>
</feature>
<dbReference type="RefSeq" id="WP_066882670.1">
    <property type="nucleotide sequence ID" value="NZ_LODL01000019.1"/>
</dbReference>
<keyword evidence="5" id="KW-0472">Membrane</keyword>
<comment type="caution">
    <text evidence="8">The sequence shown here is derived from an EMBL/GenBank/DDBJ whole genome shotgun (WGS) entry which is preliminary data.</text>
</comment>
<keyword evidence="2" id="KW-1003">Cell membrane</keyword>
<keyword evidence="3" id="KW-0812">Transmembrane</keyword>
<evidence type="ECO:0000256" key="4">
    <source>
        <dbReference type="ARBA" id="ARBA00022989"/>
    </source>
</evidence>
<evidence type="ECO:0000256" key="1">
    <source>
        <dbReference type="ARBA" id="ARBA00004651"/>
    </source>
</evidence>
<dbReference type="STRING" id="281362.AT959_09140"/>
<evidence type="ECO:0000313" key="8">
    <source>
        <dbReference type="EMBL" id="KXB30874.1"/>
    </source>
</evidence>
<dbReference type="Gene3D" id="3.30.450.20">
    <property type="entry name" value="PAS domain"/>
    <property type="match status" value="2"/>
</dbReference>
<feature type="domain" description="Single Cache" evidence="7">
    <location>
        <begin position="22"/>
        <end position="107"/>
    </location>
</feature>
<dbReference type="InterPro" id="IPR033480">
    <property type="entry name" value="sCache_2"/>
</dbReference>
<protein>
    <submittedName>
        <fullName evidence="8">Chemotaxis protein</fullName>
    </submittedName>
</protein>
<dbReference type="SMART" id="SM01049">
    <property type="entry name" value="Cache_2"/>
    <property type="match status" value="2"/>
</dbReference>
<proteinExistence type="predicted"/>
<keyword evidence="4" id="KW-1133">Transmembrane helix</keyword>
<evidence type="ECO:0000256" key="5">
    <source>
        <dbReference type="ARBA" id="ARBA00023136"/>
    </source>
</evidence>
<feature type="domain" description="Single Cache" evidence="7">
    <location>
        <begin position="156"/>
        <end position="236"/>
    </location>
</feature>
<dbReference type="EMBL" id="LODL01000019">
    <property type="protein sequence ID" value="KXB30874.1"/>
    <property type="molecule type" value="Genomic_DNA"/>
</dbReference>
<feature type="chain" id="PRO_5007459456" evidence="6">
    <location>
        <begin position="25"/>
        <end position="284"/>
    </location>
</feature>
<comment type="subcellular location">
    <subcellularLocation>
        <location evidence="1">Cell membrane</location>
        <topology evidence="1">Multi-pass membrane protein</topology>
    </subcellularLocation>
</comment>
<evidence type="ECO:0000313" key="9">
    <source>
        <dbReference type="Proteomes" id="UP000070186"/>
    </source>
</evidence>
<dbReference type="Proteomes" id="UP000070186">
    <property type="component" value="Unassembled WGS sequence"/>
</dbReference>
<reference evidence="8 9" key="1">
    <citation type="submission" date="2015-12" db="EMBL/GenBank/DDBJ databases">
        <title>Nitrous oxide reduction kinetics distinguish bacteria harboring typical versus atypical NosZ.</title>
        <authorList>
            <person name="Yoon S."/>
            <person name="Nissen S."/>
            <person name="Park D."/>
            <person name="Sanford R.A."/>
            <person name="Loeffler F.E."/>
        </authorList>
    </citation>
    <scope>NUCLEOTIDE SEQUENCE [LARGE SCALE GENOMIC DNA]</scope>
    <source>
        <strain evidence="8 9">ATCC BAA-841</strain>
    </source>
</reference>
<sequence length="284" mass="31310">MNKTTLRSSLAGLLMLAASTLASAAEHATPREARALFDQAVKYLQANGPEKAWAAFNNKKGPFVKKDLYVYVIDLQGTYVANGAAPDSLVGLKVLDSVDAAGNPLFRQMIAVTDKQQEARIRYVWLNRQSNHVEPKFAWLHREGEHILGVGYYAPRSTADDAKKLLDAASAQVKKQGMAKALASFNDPRGPFVRDDLYVFAINLASGKFEAHGMNPKWTGTNASDLHDVEGHPLVKDMLELAKSKGEGTVDYVWRNPVTNSVEKKRTFIRRENGSLIGVGFYTE</sequence>
<dbReference type="Pfam" id="PF08269">
    <property type="entry name" value="dCache_2"/>
    <property type="match status" value="1"/>
</dbReference>
<evidence type="ECO:0000256" key="3">
    <source>
        <dbReference type="ARBA" id="ARBA00022692"/>
    </source>
</evidence>
<dbReference type="InterPro" id="IPR004010">
    <property type="entry name" value="Double_Cache_2"/>
</dbReference>
<name>A0A133XIV6_9RHOO</name>